<dbReference type="Pfam" id="PF13812">
    <property type="entry name" value="PPR_3"/>
    <property type="match status" value="1"/>
</dbReference>
<evidence type="ECO:0000313" key="4">
    <source>
        <dbReference type="EMBL" id="MBX13754.1"/>
    </source>
</evidence>
<organism evidence="4">
    <name type="scientific">Rhizophora mucronata</name>
    <name type="common">Asiatic mangrove</name>
    <dbReference type="NCBI Taxonomy" id="61149"/>
    <lineage>
        <taxon>Eukaryota</taxon>
        <taxon>Viridiplantae</taxon>
        <taxon>Streptophyta</taxon>
        <taxon>Embryophyta</taxon>
        <taxon>Tracheophyta</taxon>
        <taxon>Spermatophyta</taxon>
        <taxon>Magnoliopsida</taxon>
        <taxon>eudicotyledons</taxon>
        <taxon>Gunneridae</taxon>
        <taxon>Pentapetalae</taxon>
        <taxon>rosids</taxon>
        <taxon>fabids</taxon>
        <taxon>Malpighiales</taxon>
        <taxon>Rhizophoraceae</taxon>
        <taxon>Rhizophora</taxon>
    </lineage>
</organism>
<reference evidence="4" key="1">
    <citation type="submission" date="2018-02" db="EMBL/GenBank/DDBJ databases">
        <title>Rhizophora mucronata_Transcriptome.</title>
        <authorList>
            <person name="Meera S.P."/>
            <person name="Sreeshan A."/>
            <person name="Augustine A."/>
        </authorList>
    </citation>
    <scope>NUCLEOTIDE SEQUENCE</scope>
    <source>
        <tissue evidence="4">Leaf</tissue>
    </source>
</reference>
<evidence type="ECO:0000256" key="2">
    <source>
        <dbReference type="ARBA" id="ARBA00022737"/>
    </source>
</evidence>
<dbReference type="PANTHER" id="PTHR47941">
    <property type="entry name" value="PENTATRICOPEPTIDE REPEAT-CONTAINING PROTEIN 3, MITOCHONDRIAL"/>
    <property type="match status" value="1"/>
</dbReference>
<protein>
    <submittedName>
        <fullName evidence="4">Uncharacterized protein MANES_01G175200</fullName>
    </submittedName>
</protein>
<dbReference type="NCBIfam" id="TIGR00756">
    <property type="entry name" value="PPR"/>
    <property type="match status" value="5"/>
</dbReference>
<feature type="repeat" description="PPR" evidence="3">
    <location>
        <begin position="852"/>
        <end position="885"/>
    </location>
</feature>
<dbReference type="Pfam" id="PF13041">
    <property type="entry name" value="PPR_2"/>
    <property type="match status" value="3"/>
</dbReference>
<dbReference type="AlphaFoldDB" id="A0A2P2L703"/>
<feature type="repeat" description="PPR" evidence="3">
    <location>
        <begin position="433"/>
        <end position="467"/>
    </location>
</feature>
<dbReference type="PROSITE" id="PS51375">
    <property type="entry name" value="PPR"/>
    <property type="match status" value="8"/>
</dbReference>
<name>A0A2P2L703_RHIMU</name>
<dbReference type="Gene3D" id="1.25.40.10">
    <property type="entry name" value="Tetratricopeptide repeat domain"/>
    <property type="match status" value="6"/>
</dbReference>
<feature type="repeat" description="PPR" evidence="3">
    <location>
        <begin position="643"/>
        <end position="677"/>
    </location>
</feature>
<feature type="repeat" description="PPR" evidence="3">
    <location>
        <begin position="713"/>
        <end position="747"/>
    </location>
</feature>
<feature type="repeat" description="PPR" evidence="3">
    <location>
        <begin position="886"/>
        <end position="920"/>
    </location>
</feature>
<feature type="repeat" description="PPR" evidence="3">
    <location>
        <begin position="573"/>
        <end position="607"/>
    </location>
</feature>
<proteinExistence type="inferred from homology"/>
<dbReference type="PROSITE" id="PS51257">
    <property type="entry name" value="PROKAR_LIPOPROTEIN"/>
    <property type="match status" value="1"/>
</dbReference>
<dbReference type="EMBL" id="GGEC01033268">
    <property type="protein sequence ID" value="MBX13752.1"/>
    <property type="molecule type" value="Transcribed_RNA"/>
</dbReference>
<sequence length="930" mass="105487">MQSIKQITKSTSPRALILPSVSASASASASSSYSCAAILGSANVNGNNFNITNPQFLIFFYCNHCYYNSAAYATAVEDAKVNGSSLSVVGAYFKEWFKKGRNASLNDGGEPVLLERIYEILSNGGGGRGEEEQHTVGLSQLGLRLSEKFVLEVLSYGRAKNDVLFCLRFFDWVGHQKGFHHTRNTFYAIFKILSRAKLMPLVVDFLDKYMAEKFIHHKFGFYSVLVIGYALAGKPMFALQLFGRMRFMGLDLDAFSYHVLLSALVEEGCFEAVEAISNQILARGFQKDVTHSVIVKSFCKQKLFDQAESYLRRALLNDQDRGFGDSYGYAVSFLVDALCKDDQFEKARNVIDVYIELGEVPVEPAYDAWFRNLAQSGKLGEALEFLQKQKSFKGYVPGIFRYNGLLLRLLKEDHLEEACDLLTEMIESQISPDAITMNAALRFFCKAGMVDVALDLYNSRSDFGISPNTMTYNCLINALLGDGSTDEAYRVLRNSAGQGYFPGRRTFIILADALCREGKLDKMKELLLYTLEQNFIPSDSTYDKFISALCRAGRVEDGYMIHKQLCRINRVAKITTYVNLINGFRKLCRGDIAARLLLEMQDKGYDPRKPLVRSVIECLCHMENPELHFFKLLGMQLSHREPNCYTYNFFISGAGYAKRPDLGRQVFEMMERSGILPNVISEILMLQCFLKSQRISDALNFLDVVRHRRGKIGKRLYNTMVVGLCKANKVDLALDFLKKMLSEGLTPSIYCFEELVSLLCSSKRYDTVIHLIDELGREGRCISSFIGNQILLHAFNGDELHKTWIRYKEAQSETSYGLSVLGQLIGSVSTHNRLSQQVYNLDEVIDECFPPDTFTYNLLLRKLCISDVDHACELFNRMCQKGHEPNRWTYDVMVRSLFKQGRVAEADRWMMAMDRGGFHLIESPKRFSAW</sequence>
<feature type="repeat" description="PPR" evidence="3">
    <location>
        <begin position="398"/>
        <end position="432"/>
    </location>
</feature>
<dbReference type="InterPro" id="IPR002885">
    <property type="entry name" value="PPR_rpt"/>
</dbReference>
<dbReference type="EMBL" id="GGEC01033270">
    <property type="protein sequence ID" value="MBX13754.1"/>
    <property type="molecule type" value="Transcribed_RNA"/>
</dbReference>
<accession>A0A2P2L703</accession>
<feature type="repeat" description="PPR" evidence="3">
    <location>
        <begin position="468"/>
        <end position="502"/>
    </location>
</feature>
<evidence type="ECO:0000256" key="3">
    <source>
        <dbReference type="PROSITE-ProRule" id="PRU00708"/>
    </source>
</evidence>
<keyword evidence="2" id="KW-0677">Repeat</keyword>
<dbReference type="InterPro" id="IPR011990">
    <property type="entry name" value="TPR-like_helical_dom_sf"/>
</dbReference>
<evidence type="ECO:0000256" key="1">
    <source>
        <dbReference type="ARBA" id="ARBA00007626"/>
    </source>
</evidence>
<dbReference type="Pfam" id="PF01535">
    <property type="entry name" value="PPR"/>
    <property type="match status" value="5"/>
</dbReference>
<comment type="similarity">
    <text evidence="1">Belongs to the PPR family. P subfamily.</text>
</comment>